<dbReference type="Proteomes" id="UP000659630">
    <property type="component" value="Unassembled WGS sequence"/>
</dbReference>
<name>A0A923IED5_9FIRM</name>
<gene>
    <name evidence="5" type="ORF">H8S23_05720</name>
</gene>
<evidence type="ECO:0000313" key="6">
    <source>
        <dbReference type="Proteomes" id="UP000659630"/>
    </source>
</evidence>
<sequence>MEEQITMRGVGISFGGAQALRDLTFSVGRGEIFGFLGPSGAGKTTTIKLLTRQLTADEGEIGVFGEPVEKLAGGAFRRIGVLSDNSGVYERLTVQQNLELLAQLRGVDKARVQELIEAVGLADARGKTAKKLSRGMRQRVMLAGAVLHRPQLLFLDEPTASLDPGTTAGIHALLRQLNAQGTTIFLTTHDMEEADKLCGRVAFLHHGHIEECGAPEELKLKYAKNEIVALLADGRRVSAEKTAEGLDRIRRAAGSCAILSVHSQEPDLEELFLQVTGRKLA</sequence>
<accession>A0A923IED5</accession>
<dbReference type="AlphaFoldDB" id="A0A923IED5"/>
<dbReference type="PANTHER" id="PTHR42711">
    <property type="entry name" value="ABC TRANSPORTER ATP-BINDING PROTEIN"/>
    <property type="match status" value="1"/>
</dbReference>
<dbReference type="SMART" id="SM00382">
    <property type="entry name" value="AAA"/>
    <property type="match status" value="1"/>
</dbReference>
<keyword evidence="3 5" id="KW-0067">ATP-binding</keyword>
<feature type="domain" description="ABC transporter" evidence="4">
    <location>
        <begin position="5"/>
        <end position="231"/>
    </location>
</feature>
<dbReference type="PROSITE" id="PS50893">
    <property type="entry name" value="ABC_TRANSPORTER_2"/>
    <property type="match status" value="1"/>
</dbReference>
<comment type="caution">
    <text evidence="5">The sequence shown here is derived from an EMBL/GenBank/DDBJ whole genome shotgun (WGS) entry which is preliminary data.</text>
</comment>
<evidence type="ECO:0000256" key="2">
    <source>
        <dbReference type="ARBA" id="ARBA00022741"/>
    </source>
</evidence>
<dbReference type="GO" id="GO:0016887">
    <property type="term" value="F:ATP hydrolysis activity"/>
    <property type="evidence" value="ECO:0007669"/>
    <property type="project" value="InterPro"/>
</dbReference>
<dbReference type="InterPro" id="IPR050763">
    <property type="entry name" value="ABC_transporter_ATP-binding"/>
</dbReference>
<evidence type="ECO:0000259" key="4">
    <source>
        <dbReference type="PROSITE" id="PS50893"/>
    </source>
</evidence>
<dbReference type="PANTHER" id="PTHR42711:SF13">
    <property type="entry name" value="ABC TRANSPORTER, ATP-BINDING PROTEIN"/>
    <property type="match status" value="1"/>
</dbReference>
<dbReference type="Pfam" id="PF00005">
    <property type="entry name" value="ABC_tran"/>
    <property type="match status" value="1"/>
</dbReference>
<dbReference type="RefSeq" id="WP_186887372.1">
    <property type="nucleotide sequence ID" value="NZ_JACONZ010000002.1"/>
</dbReference>
<protein>
    <submittedName>
        <fullName evidence="5">ABC transporter ATP-binding protein</fullName>
    </submittedName>
</protein>
<dbReference type="Gene3D" id="3.40.50.300">
    <property type="entry name" value="P-loop containing nucleotide triphosphate hydrolases"/>
    <property type="match status" value="1"/>
</dbReference>
<evidence type="ECO:0000256" key="1">
    <source>
        <dbReference type="ARBA" id="ARBA00022448"/>
    </source>
</evidence>
<dbReference type="InterPro" id="IPR003593">
    <property type="entry name" value="AAA+_ATPase"/>
</dbReference>
<proteinExistence type="predicted"/>
<keyword evidence="1" id="KW-0813">Transport</keyword>
<keyword evidence="6" id="KW-1185">Reference proteome</keyword>
<organism evidence="5 6">
    <name type="scientific">Anaerofilum hominis</name>
    <dbReference type="NCBI Taxonomy" id="2763016"/>
    <lineage>
        <taxon>Bacteria</taxon>
        <taxon>Bacillati</taxon>
        <taxon>Bacillota</taxon>
        <taxon>Clostridia</taxon>
        <taxon>Eubacteriales</taxon>
        <taxon>Oscillospiraceae</taxon>
        <taxon>Anaerofilum</taxon>
    </lineage>
</organism>
<reference evidence="5" key="1">
    <citation type="submission" date="2020-08" db="EMBL/GenBank/DDBJ databases">
        <title>Genome public.</title>
        <authorList>
            <person name="Liu C."/>
            <person name="Sun Q."/>
        </authorList>
    </citation>
    <scope>NUCLEOTIDE SEQUENCE</scope>
    <source>
        <strain evidence="5">BX8</strain>
    </source>
</reference>
<dbReference type="GO" id="GO:0005524">
    <property type="term" value="F:ATP binding"/>
    <property type="evidence" value="ECO:0007669"/>
    <property type="project" value="UniProtKB-KW"/>
</dbReference>
<dbReference type="EMBL" id="JACONZ010000002">
    <property type="protein sequence ID" value="MBC5580997.1"/>
    <property type="molecule type" value="Genomic_DNA"/>
</dbReference>
<evidence type="ECO:0000313" key="5">
    <source>
        <dbReference type="EMBL" id="MBC5580997.1"/>
    </source>
</evidence>
<dbReference type="SUPFAM" id="SSF52540">
    <property type="entry name" value="P-loop containing nucleoside triphosphate hydrolases"/>
    <property type="match status" value="1"/>
</dbReference>
<evidence type="ECO:0000256" key="3">
    <source>
        <dbReference type="ARBA" id="ARBA00022840"/>
    </source>
</evidence>
<dbReference type="InterPro" id="IPR027417">
    <property type="entry name" value="P-loop_NTPase"/>
</dbReference>
<keyword evidence="2" id="KW-0547">Nucleotide-binding</keyword>
<dbReference type="InterPro" id="IPR003439">
    <property type="entry name" value="ABC_transporter-like_ATP-bd"/>
</dbReference>